<dbReference type="Proteomes" id="UP001500279">
    <property type="component" value="Unassembled WGS sequence"/>
</dbReference>
<reference evidence="1 2" key="1">
    <citation type="journal article" date="2019" name="Int. J. Syst. Evol. Microbiol.">
        <title>The Global Catalogue of Microorganisms (GCM) 10K type strain sequencing project: providing services to taxonomists for standard genome sequencing and annotation.</title>
        <authorList>
            <consortium name="The Broad Institute Genomics Platform"/>
            <consortium name="The Broad Institute Genome Sequencing Center for Infectious Disease"/>
            <person name="Wu L."/>
            <person name="Ma J."/>
        </authorList>
    </citation>
    <scope>NUCLEOTIDE SEQUENCE [LARGE SCALE GENOMIC DNA]</scope>
    <source>
        <strain evidence="1 2">JCM 15503</strain>
    </source>
</reference>
<evidence type="ECO:0000313" key="2">
    <source>
        <dbReference type="Proteomes" id="UP001500279"/>
    </source>
</evidence>
<dbReference type="RefSeq" id="WP_233446818.1">
    <property type="nucleotide sequence ID" value="NZ_VIDT01000069.1"/>
</dbReference>
<keyword evidence="2" id="KW-1185">Reference proteome</keyword>
<gene>
    <name evidence="1" type="ORF">GCM10009107_13890</name>
</gene>
<name>A0ABN1JTK2_9BURK</name>
<sequence length="89" mass="9159">MGISPLCARTNCGTQAAWKAGTAGTAPAASGAEVSVTGRGKVVTVMFGELMESFTDRKKDRPAVVPGNGGGIGGFLGTVWRRTALKRDF</sequence>
<accession>A0ABN1JTK2</accession>
<dbReference type="EMBL" id="BAAAEW010000006">
    <property type="protein sequence ID" value="GAA0746410.1"/>
    <property type="molecule type" value="Genomic_DNA"/>
</dbReference>
<evidence type="ECO:0000313" key="1">
    <source>
        <dbReference type="EMBL" id="GAA0746410.1"/>
    </source>
</evidence>
<proteinExistence type="predicted"/>
<comment type="caution">
    <text evidence="1">The sequence shown here is derived from an EMBL/GenBank/DDBJ whole genome shotgun (WGS) entry which is preliminary data.</text>
</comment>
<organism evidence="1 2">
    <name type="scientific">Ideonella azotifigens</name>
    <dbReference type="NCBI Taxonomy" id="513160"/>
    <lineage>
        <taxon>Bacteria</taxon>
        <taxon>Pseudomonadati</taxon>
        <taxon>Pseudomonadota</taxon>
        <taxon>Betaproteobacteria</taxon>
        <taxon>Burkholderiales</taxon>
        <taxon>Sphaerotilaceae</taxon>
        <taxon>Ideonella</taxon>
    </lineage>
</organism>
<protein>
    <submittedName>
        <fullName evidence="1">Uncharacterized protein</fullName>
    </submittedName>
</protein>